<keyword evidence="2" id="KW-1185">Reference proteome</keyword>
<organism evidence="1 2">
    <name type="scientific">Massilia norwichensis</name>
    <dbReference type="NCBI Taxonomy" id="1442366"/>
    <lineage>
        <taxon>Bacteria</taxon>
        <taxon>Pseudomonadati</taxon>
        <taxon>Pseudomonadota</taxon>
        <taxon>Betaproteobacteria</taxon>
        <taxon>Burkholderiales</taxon>
        <taxon>Oxalobacteraceae</taxon>
        <taxon>Telluria group</taxon>
        <taxon>Massilia</taxon>
    </lineage>
</organism>
<evidence type="ECO:0000313" key="1">
    <source>
        <dbReference type="EMBL" id="MCS0591400.1"/>
    </source>
</evidence>
<dbReference type="EMBL" id="JANUGX010000026">
    <property type="protein sequence ID" value="MCS0591400.1"/>
    <property type="molecule type" value="Genomic_DNA"/>
</dbReference>
<dbReference type="RefSeq" id="WP_258847169.1">
    <property type="nucleotide sequence ID" value="NZ_JANUGX010000026.1"/>
</dbReference>
<evidence type="ECO:0000313" key="2">
    <source>
        <dbReference type="Proteomes" id="UP001205560"/>
    </source>
</evidence>
<evidence type="ECO:0008006" key="3">
    <source>
        <dbReference type="Google" id="ProtNLM"/>
    </source>
</evidence>
<comment type="caution">
    <text evidence="1">The sequence shown here is derived from an EMBL/GenBank/DDBJ whole genome shotgun (WGS) entry which is preliminary data.</text>
</comment>
<reference evidence="1 2" key="1">
    <citation type="submission" date="2022-08" db="EMBL/GenBank/DDBJ databases">
        <title>Reclassification of Massilia species as members of the genera Telluria, Duganella, Pseudoduganella, Mokoshia gen. nov. and Zemynaea gen. nov. using orthogonal and non-orthogonal genome-based approaches.</title>
        <authorList>
            <person name="Bowman J.P."/>
        </authorList>
    </citation>
    <scope>NUCLEOTIDE SEQUENCE [LARGE SCALE GENOMIC DNA]</scope>
    <source>
        <strain evidence="1 2">LMG 28164</strain>
    </source>
</reference>
<gene>
    <name evidence="1" type="ORF">NX782_19610</name>
</gene>
<name>A0ABT2AB88_9BURK</name>
<protein>
    <recommendedName>
        <fullName evidence="3">Transposase</fullName>
    </recommendedName>
</protein>
<sequence>MERRTDYKQALLIEAVIHELDTIGRAGAARRLAEIGVPLAVAIRVLTRPVERRQQFDSPFMKREA</sequence>
<proteinExistence type="predicted"/>
<dbReference type="Proteomes" id="UP001205560">
    <property type="component" value="Unassembled WGS sequence"/>
</dbReference>
<accession>A0ABT2AB88</accession>